<dbReference type="PROSITE" id="PS50234">
    <property type="entry name" value="VWFA"/>
    <property type="match status" value="1"/>
</dbReference>
<dbReference type="Pfam" id="PF00092">
    <property type="entry name" value="VWA"/>
    <property type="match status" value="1"/>
</dbReference>
<accession>A0A9X0D8A8</accession>
<organism evidence="2 3">
    <name type="scientific">Desmophyllum pertusum</name>
    <dbReference type="NCBI Taxonomy" id="174260"/>
    <lineage>
        <taxon>Eukaryota</taxon>
        <taxon>Metazoa</taxon>
        <taxon>Cnidaria</taxon>
        <taxon>Anthozoa</taxon>
        <taxon>Hexacorallia</taxon>
        <taxon>Scleractinia</taxon>
        <taxon>Caryophylliina</taxon>
        <taxon>Caryophylliidae</taxon>
        <taxon>Desmophyllum</taxon>
    </lineage>
</organism>
<evidence type="ECO:0000313" key="2">
    <source>
        <dbReference type="EMBL" id="KAJ7389308.1"/>
    </source>
</evidence>
<dbReference type="EMBL" id="MU825435">
    <property type="protein sequence ID" value="KAJ7389308.1"/>
    <property type="molecule type" value="Genomic_DNA"/>
</dbReference>
<name>A0A9X0D8A8_9CNID</name>
<dbReference type="SUPFAM" id="SSF53300">
    <property type="entry name" value="vWA-like"/>
    <property type="match status" value="1"/>
</dbReference>
<dbReference type="SMART" id="SM00327">
    <property type="entry name" value="VWA"/>
    <property type="match status" value="1"/>
</dbReference>
<comment type="caution">
    <text evidence="2">The sequence shown here is derived from an EMBL/GenBank/DDBJ whole genome shotgun (WGS) entry which is preliminary data.</text>
</comment>
<sequence length="278" mass="30576">MKSGECTTVLDIVFMIDSSQSMTNKEFSDTKTFISNVIPHLNPSSKGTHVGILAFANSANIKHSFTDVQDIGTIKKALDQIFLSGSANIVIAFNEAKRQINEVHGGEEHKRRRVLIVASNGKYPYPSLAAPSAKQLKDDGIVIISLGLDTGNVNKAQLESVATSKSHVITPQSTSDDSAMSELLQMICAVDRKPDVFVSRSAEESALQGHVIDTDDELEFTFPLWISGYATVLYIQVDTIRYQMKSWSLHSHSGYLDMQQCCTCTFKWTPSDTSVVSF</sequence>
<dbReference type="Proteomes" id="UP001163046">
    <property type="component" value="Unassembled WGS sequence"/>
</dbReference>
<dbReference type="GO" id="GO:0005581">
    <property type="term" value="C:collagen trimer"/>
    <property type="evidence" value="ECO:0007669"/>
    <property type="project" value="UniProtKB-KW"/>
</dbReference>
<dbReference type="CDD" id="cd01450">
    <property type="entry name" value="vWFA_subfamily_ECM"/>
    <property type="match status" value="1"/>
</dbReference>
<keyword evidence="3" id="KW-1185">Reference proteome</keyword>
<dbReference type="InterPro" id="IPR002035">
    <property type="entry name" value="VWF_A"/>
</dbReference>
<dbReference type="OrthoDB" id="6081966at2759"/>
<dbReference type="AlphaFoldDB" id="A0A9X0D8A8"/>
<dbReference type="InterPro" id="IPR036465">
    <property type="entry name" value="vWFA_dom_sf"/>
</dbReference>
<dbReference type="PANTHER" id="PTHR24020:SF20">
    <property type="entry name" value="PH DOMAIN-CONTAINING PROTEIN"/>
    <property type="match status" value="1"/>
</dbReference>
<evidence type="ECO:0000313" key="3">
    <source>
        <dbReference type="Proteomes" id="UP001163046"/>
    </source>
</evidence>
<feature type="domain" description="VWFA" evidence="1">
    <location>
        <begin position="11"/>
        <end position="187"/>
    </location>
</feature>
<dbReference type="PANTHER" id="PTHR24020">
    <property type="entry name" value="COLLAGEN ALPHA"/>
    <property type="match status" value="1"/>
</dbReference>
<proteinExistence type="predicted"/>
<reference evidence="2" key="1">
    <citation type="submission" date="2023-01" db="EMBL/GenBank/DDBJ databases">
        <title>Genome assembly of the deep-sea coral Lophelia pertusa.</title>
        <authorList>
            <person name="Herrera S."/>
            <person name="Cordes E."/>
        </authorList>
    </citation>
    <scope>NUCLEOTIDE SEQUENCE</scope>
    <source>
        <strain evidence="2">USNM1676648</strain>
        <tissue evidence="2">Polyp</tissue>
    </source>
</reference>
<dbReference type="PRINTS" id="PR00453">
    <property type="entry name" value="VWFADOMAIN"/>
</dbReference>
<dbReference type="InterPro" id="IPR050525">
    <property type="entry name" value="ECM_Assembly_Org"/>
</dbReference>
<dbReference type="Gene3D" id="3.40.50.410">
    <property type="entry name" value="von Willebrand factor, type A domain"/>
    <property type="match status" value="1"/>
</dbReference>
<gene>
    <name evidence="2" type="primary">col6a6_10</name>
    <name evidence="2" type="ORF">OS493_032161</name>
</gene>
<protein>
    <submittedName>
        <fullName evidence="2">Collagen</fullName>
    </submittedName>
</protein>
<keyword evidence="2" id="KW-0176">Collagen</keyword>
<evidence type="ECO:0000259" key="1">
    <source>
        <dbReference type="PROSITE" id="PS50234"/>
    </source>
</evidence>